<dbReference type="InterPro" id="IPR043760">
    <property type="entry name" value="PycTM_dom"/>
</dbReference>
<feature type="transmembrane region" description="Helical" evidence="8">
    <location>
        <begin position="257"/>
        <end position="278"/>
    </location>
</feature>
<keyword evidence="11" id="KW-1185">Reference proteome</keyword>
<organism evidence="10 11">
    <name type="scientific">Carbonactinospora thermoautotrophica</name>
    <dbReference type="NCBI Taxonomy" id="1469144"/>
    <lineage>
        <taxon>Bacteria</taxon>
        <taxon>Bacillati</taxon>
        <taxon>Actinomycetota</taxon>
        <taxon>Actinomycetes</taxon>
        <taxon>Kitasatosporales</taxon>
        <taxon>Carbonactinosporaceae</taxon>
        <taxon>Carbonactinospora</taxon>
    </lineage>
</organism>
<keyword evidence="3 8" id="KW-0812">Transmembrane</keyword>
<keyword evidence="5 8" id="KW-1133">Transmembrane helix</keyword>
<gene>
    <name evidence="10" type="ORF">LI90_4267</name>
</gene>
<dbReference type="AlphaFoldDB" id="A0A132MZQ8"/>
<dbReference type="GO" id="GO:0051607">
    <property type="term" value="P:defense response to virus"/>
    <property type="evidence" value="ECO:0007669"/>
    <property type="project" value="UniProtKB-KW"/>
</dbReference>
<evidence type="ECO:0000313" key="10">
    <source>
        <dbReference type="EMBL" id="KWX03216.1"/>
    </source>
</evidence>
<dbReference type="GO" id="GO:0005886">
    <property type="term" value="C:plasma membrane"/>
    <property type="evidence" value="ECO:0007669"/>
    <property type="project" value="UniProtKB-SubCell"/>
</dbReference>
<comment type="caution">
    <text evidence="10">The sequence shown here is derived from an EMBL/GenBank/DDBJ whole genome shotgun (WGS) entry which is preliminary data.</text>
</comment>
<evidence type="ECO:0000256" key="3">
    <source>
        <dbReference type="ARBA" id="ARBA00022692"/>
    </source>
</evidence>
<reference evidence="11" key="1">
    <citation type="submission" date="2015-04" db="EMBL/GenBank/DDBJ databases">
        <title>Physiological reanalysis, assessment of diazotrophy, and genome sequences of multiple isolates of Streptomyces thermoautotrophicus.</title>
        <authorList>
            <person name="MacKellar D.C."/>
            <person name="Lieber L."/>
            <person name="Norman J."/>
            <person name="Bolger A."/>
            <person name="Tobin C."/>
            <person name="Murray J.W."/>
            <person name="Chang R."/>
            <person name="Ford T."/>
            <person name="Nguyen P.Q."/>
            <person name="Woodward J."/>
            <person name="Permingeat H."/>
            <person name="Joshi N.S."/>
            <person name="Silver P.A."/>
            <person name="Usadel B."/>
            <person name="Rutherford A.W."/>
            <person name="Friesen M."/>
            <person name="Prell J."/>
        </authorList>
    </citation>
    <scope>NUCLEOTIDE SEQUENCE [LARGE SCALE GENOMIC DNA]</scope>
    <source>
        <strain evidence="11">H1</strain>
    </source>
</reference>
<keyword evidence="4" id="KW-0547">Nucleotide-binding</keyword>
<dbReference type="GO" id="GO:0000166">
    <property type="term" value="F:nucleotide binding"/>
    <property type="evidence" value="ECO:0007669"/>
    <property type="project" value="UniProtKB-KW"/>
</dbReference>
<dbReference type="EMBL" id="LAXD01000001">
    <property type="protein sequence ID" value="KWX03216.1"/>
    <property type="molecule type" value="Genomic_DNA"/>
</dbReference>
<evidence type="ECO:0000256" key="1">
    <source>
        <dbReference type="ARBA" id="ARBA00004236"/>
    </source>
</evidence>
<comment type="subcellular location">
    <subcellularLocation>
        <location evidence="1">Cell membrane</location>
    </subcellularLocation>
</comment>
<accession>A0A132MZQ8</accession>
<dbReference type="STRING" id="1469144.LI90_4267"/>
<dbReference type="PATRIC" id="fig|1469144.10.peg.4578"/>
<proteinExistence type="predicted"/>
<keyword evidence="2" id="KW-1003">Cell membrane</keyword>
<dbReference type="Pfam" id="PF18967">
    <property type="entry name" value="PycTM"/>
    <property type="match status" value="1"/>
</dbReference>
<sequence>MTEIHTVGEAVAVTEESRALARFATRGGGVVTVYLVRRQLPGYERHMESAYWRCDCGNGSDLEPLWRAKRLAHEHAEDCRAIPADLDTPPATYVAGVLGGIHDRLGETVRELWGINQGVGDLVEAVKGDPEERVCERLVRQIDETRVETRNADAKAGLLLALAGLAVANPDKLPRGVFAAAGHALAYAAILLLLWAVLPRLGPRRRPFGARTDFPGWARRTTAGDVEFDVRAGFASPLTLAERLHVLARLAVRKYRLIQAAVVLLAAAAALYGIAALLS</sequence>
<evidence type="ECO:0000256" key="2">
    <source>
        <dbReference type="ARBA" id="ARBA00022475"/>
    </source>
</evidence>
<evidence type="ECO:0000256" key="7">
    <source>
        <dbReference type="ARBA" id="ARBA00023136"/>
    </source>
</evidence>
<keyword evidence="7 8" id="KW-0472">Membrane</keyword>
<evidence type="ECO:0000256" key="8">
    <source>
        <dbReference type="SAM" id="Phobius"/>
    </source>
</evidence>
<evidence type="ECO:0000259" key="9">
    <source>
        <dbReference type="Pfam" id="PF18967"/>
    </source>
</evidence>
<feature type="domain" description="Pycsar effector protein" evidence="9">
    <location>
        <begin position="138"/>
        <end position="278"/>
    </location>
</feature>
<evidence type="ECO:0000256" key="5">
    <source>
        <dbReference type="ARBA" id="ARBA00022989"/>
    </source>
</evidence>
<feature type="transmembrane region" description="Helical" evidence="8">
    <location>
        <begin position="177"/>
        <end position="198"/>
    </location>
</feature>
<dbReference type="RefSeq" id="WP_066890764.1">
    <property type="nucleotide sequence ID" value="NZ_LAXD01000001.1"/>
</dbReference>
<keyword evidence="6" id="KW-0051">Antiviral defense</keyword>
<evidence type="ECO:0000313" key="11">
    <source>
        <dbReference type="Proteomes" id="UP000070188"/>
    </source>
</evidence>
<dbReference type="Proteomes" id="UP000070188">
    <property type="component" value="Unassembled WGS sequence"/>
</dbReference>
<evidence type="ECO:0000256" key="6">
    <source>
        <dbReference type="ARBA" id="ARBA00023118"/>
    </source>
</evidence>
<protein>
    <recommendedName>
        <fullName evidence="9">Pycsar effector protein domain-containing protein</fullName>
    </recommendedName>
</protein>
<name>A0A132MZQ8_9ACTN</name>
<evidence type="ECO:0000256" key="4">
    <source>
        <dbReference type="ARBA" id="ARBA00022741"/>
    </source>
</evidence>